<accession>A0A6P2WKX9</accession>
<dbReference type="InterPro" id="IPR044038">
    <property type="entry name" value="dATP/dGTP_diPOhydrolase_N"/>
</dbReference>
<evidence type="ECO:0000313" key="3">
    <source>
        <dbReference type="Proteomes" id="UP000494110"/>
    </source>
</evidence>
<organism evidence="2 3">
    <name type="scientific">Burkholderia lata (strain ATCC 17760 / DSM 23089 / LMG 22485 / NCIMB 9086 / R18194 / 383)</name>
    <dbReference type="NCBI Taxonomy" id="482957"/>
    <lineage>
        <taxon>Bacteria</taxon>
        <taxon>Pseudomonadati</taxon>
        <taxon>Pseudomonadota</taxon>
        <taxon>Betaproteobacteria</taxon>
        <taxon>Burkholderiales</taxon>
        <taxon>Burkholderiaceae</taxon>
        <taxon>Burkholderia</taxon>
        <taxon>Burkholderia cepacia complex</taxon>
    </lineage>
</organism>
<evidence type="ECO:0000259" key="1">
    <source>
        <dbReference type="Pfam" id="PF18909"/>
    </source>
</evidence>
<gene>
    <name evidence="2" type="ORF">BLA39750_02204</name>
</gene>
<dbReference type="AlphaFoldDB" id="A0A6P2WKX9"/>
<dbReference type="Proteomes" id="UP000494110">
    <property type="component" value="Unassembled WGS sequence"/>
</dbReference>
<evidence type="ECO:0000313" key="2">
    <source>
        <dbReference type="EMBL" id="VWC95663.1"/>
    </source>
</evidence>
<sequence length="308" mass="33580">MTSKETNPKDMIGSRKAPMSTVSAPVMAELGVAMLEGAAKYGRHNYRAVGVRTSVYYDAALRHLFSFWEGEDIDPDSGMPHIVKAIASLTVLRDAQIQGKCVDDRAPSSREFYSALNARAAAILERYSDRNPRHYTIEDSRAAAEHEARELDARLIAASNTSAPLPGTPLSALCGSNDHAFGQAMREWMDAPQDQKPVPLHYAMFKAGQRTAQPKPPVADERAAFAEWWKSISPSNFDYTSALAGYLASASSPNAVGTREHLFAAACECLSPEQMDKFDALFDGDDDTCARFLRCILKRVPAGASPCS</sequence>
<dbReference type="EMBL" id="CABVQN010000008">
    <property type="protein sequence ID" value="VWC95663.1"/>
    <property type="molecule type" value="Genomic_DNA"/>
</dbReference>
<dbReference type="RefSeq" id="WP_175012182.1">
    <property type="nucleotide sequence ID" value="NZ_CABVQN010000008.1"/>
</dbReference>
<protein>
    <recommendedName>
        <fullName evidence="1">dATP/dGTP diphosphohydrolase N-terminal domain-containing protein</fullName>
    </recommendedName>
</protein>
<feature type="domain" description="dATP/dGTP diphosphohydrolase N-terminal" evidence="1">
    <location>
        <begin position="7"/>
        <end position="105"/>
    </location>
</feature>
<dbReference type="Pfam" id="PF18909">
    <property type="entry name" value="dGTP_diPhyd_N"/>
    <property type="match status" value="1"/>
</dbReference>
<proteinExistence type="predicted"/>
<reference evidence="2 3" key="1">
    <citation type="submission" date="2019-09" db="EMBL/GenBank/DDBJ databases">
        <authorList>
            <person name="Depoorter E."/>
        </authorList>
    </citation>
    <scope>NUCLEOTIDE SEQUENCE [LARGE SCALE GENOMIC DNA]</scope>
    <source>
        <strain evidence="2">R-39750</strain>
    </source>
</reference>
<name>A0A6P2WKX9_BURL3</name>